<proteinExistence type="predicted"/>
<dbReference type="AlphaFoldDB" id="A0AAN8K3J0"/>
<evidence type="ECO:0000256" key="1">
    <source>
        <dbReference type="SAM" id="SignalP"/>
    </source>
</evidence>
<sequence>MVSATVTCILATVLLVGAAVAKKEEVKTIFEEVDKIFADDDFAKVTTKETTADDRKKRSATHVGNGVYDNDIDDSTVYGNGIYGNGCGVTPTQNVNFVRCFDPRSTSVLRSGVVRNYYRQGNYGQCLNYFNSLPLGNVSPVTGGYTGQLTAGSGRSYTVNACQRCYGGYPGIRVAGNSPYNRGIIRQFIFRPQINRVNYSPYATGYGTGYNGAGYGTGYVNGAGYGAGYVNGGDYYNDAGYVNGVGYTNGAGYVNGAGLVNDAGYLNGAGYYNGAGYVNGGGYTNGAGYVNSGGYTNGAGYVSGAGFLNGGGGGYINGGGYSSGLSDGGNYVNVVGTGNGLTSGGLVDSVVGAPGVVRAPGVVGAAANVGCNTDC</sequence>
<feature type="chain" id="PRO_5042818047" evidence="1">
    <location>
        <begin position="22"/>
        <end position="375"/>
    </location>
</feature>
<organism evidence="2 3">
    <name type="scientific">Patella caerulea</name>
    <name type="common">Rayed Mediterranean limpet</name>
    <dbReference type="NCBI Taxonomy" id="87958"/>
    <lineage>
        <taxon>Eukaryota</taxon>
        <taxon>Metazoa</taxon>
        <taxon>Spiralia</taxon>
        <taxon>Lophotrochozoa</taxon>
        <taxon>Mollusca</taxon>
        <taxon>Gastropoda</taxon>
        <taxon>Patellogastropoda</taxon>
        <taxon>Patelloidea</taxon>
        <taxon>Patellidae</taxon>
        <taxon>Patella</taxon>
    </lineage>
</organism>
<reference evidence="2 3" key="1">
    <citation type="submission" date="2024-01" db="EMBL/GenBank/DDBJ databases">
        <title>The genome of the rayed Mediterranean limpet Patella caerulea (Linnaeus, 1758).</title>
        <authorList>
            <person name="Anh-Thu Weber A."/>
            <person name="Halstead-Nussloch G."/>
        </authorList>
    </citation>
    <scope>NUCLEOTIDE SEQUENCE [LARGE SCALE GENOMIC DNA]</scope>
    <source>
        <strain evidence="2">AATW-2023a</strain>
        <tissue evidence="2">Whole specimen</tissue>
    </source>
</reference>
<gene>
    <name evidence="2" type="ORF">SNE40_005565</name>
</gene>
<keyword evidence="1" id="KW-0732">Signal</keyword>
<dbReference type="Proteomes" id="UP001347796">
    <property type="component" value="Unassembled WGS sequence"/>
</dbReference>
<comment type="caution">
    <text evidence="2">The sequence shown here is derived from an EMBL/GenBank/DDBJ whole genome shotgun (WGS) entry which is preliminary data.</text>
</comment>
<keyword evidence="3" id="KW-1185">Reference proteome</keyword>
<evidence type="ECO:0000313" key="3">
    <source>
        <dbReference type="Proteomes" id="UP001347796"/>
    </source>
</evidence>
<protein>
    <submittedName>
        <fullName evidence="2">Uncharacterized protein</fullName>
    </submittedName>
</protein>
<feature type="signal peptide" evidence="1">
    <location>
        <begin position="1"/>
        <end position="21"/>
    </location>
</feature>
<name>A0AAN8K3J0_PATCE</name>
<accession>A0AAN8K3J0</accession>
<evidence type="ECO:0000313" key="2">
    <source>
        <dbReference type="EMBL" id="KAK6187567.1"/>
    </source>
</evidence>
<dbReference type="EMBL" id="JAZGQO010000004">
    <property type="protein sequence ID" value="KAK6187567.1"/>
    <property type="molecule type" value="Genomic_DNA"/>
</dbReference>